<evidence type="ECO:0000313" key="2">
    <source>
        <dbReference type="EMBL" id="MDQ0996885.1"/>
    </source>
</evidence>
<dbReference type="RefSeq" id="WP_307280178.1">
    <property type="nucleotide sequence ID" value="NZ_JAUSZT010000003.1"/>
</dbReference>
<protein>
    <submittedName>
        <fullName evidence="2">HK97 family phage portal protein</fullName>
    </submittedName>
</protein>
<name>A0ABU0S823_9HYPH</name>
<gene>
    <name evidence="2" type="ORF">QFZ34_002067</name>
</gene>
<sequence>MANWLSKIFRPSEARAAEGQYRPGPYHLSDGWLPAGPGRLWNWWQSGYNLREYGESSAMVEACISAYSQTVAMCPGDHWKKLANGGRKRVSKSALTRIMKRPNDYQSISDLLLNLTRSLYKQGEGFGLALRNNRGEIQEIHLMRHGKPVLATTGDIFYSLSGNEIVEARYDLSLPIPARDVLHVRLHTPRHPLKGESPILATLLDRQMAGAALEQQIAFYINQARPSFMLETDEKLTIEQTRELRQAWNEQTQGEKAGGTPILTWGLKAKEVSKTANDGQLAEMLKMSEQNVALAFRMPLQILGIGGSALGSTEMLMQSWIASGLGFALNHIEEAFGQLFNLSGMPDEYLEFNTKALLRSAFKERIEGLVRGVIGGVYSSDEARAEEDLPATEGGFGSMPRVQQQVVPLSYGAAMKPPALPAPASAAPQNEEDEEDDGRSYEDHLRAINEQADALLH</sequence>
<feature type="compositionally biased region" description="Low complexity" evidence="1">
    <location>
        <begin position="417"/>
        <end position="428"/>
    </location>
</feature>
<keyword evidence="3" id="KW-1185">Reference proteome</keyword>
<feature type="compositionally biased region" description="Basic and acidic residues" evidence="1">
    <location>
        <begin position="438"/>
        <end position="447"/>
    </location>
</feature>
<dbReference type="InterPro" id="IPR006944">
    <property type="entry name" value="Phage/GTA_portal"/>
</dbReference>
<evidence type="ECO:0000313" key="3">
    <source>
        <dbReference type="Proteomes" id="UP001237780"/>
    </source>
</evidence>
<feature type="region of interest" description="Disordered" evidence="1">
    <location>
        <begin position="417"/>
        <end position="457"/>
    </location>
</feature>
<dbReference type="NCBIfam" id="TIGR01537">
    <property type="entry name" value="portal_HK97"/>
    <property type="match status" value="1"/>
</dbReference>
<comment type="caution">
    <text evidence="2">The sequence shown here is derived from an EMBL/GenBank/DDBJ whole genome shotgun (WGS) entry which is preliminary data.</text>
</comment>
<evidence type="ECO:0000256" key="1">
    <source>
        <dbReference type="SAM" id="MobiDB-lite"/>
    </source>
</evidence>
<dbReference type="Pfam" id="PF04860">
    <property type="entry name" value="Phage_portal"/>
    <property type="match status" value="1"/>
</dbReference>
<dbReference type="EMBL" id="JAUSZT010000003">
    <property type="protein sequence ID" value="MDQ0996885.1"/>
    <property type="molecule type" value="Genomic_DNA"/>
</dbReference>
<organism evidence="2 3">
    <name type="scientific">Phyllobacterium ifriqiyense</name>
    <dbReference type="NCBI Taxonomy" id="314238"/>
    <lineage>
        <taxon>Bacteria</taxon>
        <taxon>Pseudomonadati</taxon>
        <taxon>Pseudomonadota</taxon>
        <taxon>Alphaproteobacteria</taxon>
        <taxon>Hyphomicrobiales</taxon>
        <taxon>Phyllobacteriaceae</taxon>
        <taxon>Phyllobacterium</taxon>
    </lineage>
</organism>
<proteinExistence type="predicted"/>
<accession>A0ABU0S823</accession>
<dbReference type="InterPro" id="IPR006427">
    <property type="entry name" value="Portal_HK97"/>
</dbReference>
<dbReference type="Proteomes" id="UP001237780">
    <property type="component" value="Unassembled WGS sequence"/>
</dbReference>
<reference evidence="2 3" key="1">
    <citation type="submission" date="2023-07" db="EMBL/GenBank/DDBJ databases">
        <title>Comparative genomics of wheat-associated soil bacteria to identify genetic determinants of phenazine resistance.</title>
        <authorList>
            <person name="Mouncey N."/>
        </authorList>
    </citation>
    <scope>NUCLEOTIDE SEQUENCE [LARGE SCALE GENOMIC DNA]</scope>
    <source>
        <strain evidence="2 3">W4I11</strain>
    </source>
</reference>